<evidence type="ECO:0000313" key="2">
    <source>
        <dbReference type="EMBL" id="KZV87776.1"/>
    </source>
</evidence>
<gene>
    <name evidence="2" type="ORF">EXIGLDRAFT_839735</name>
</gene>
<dbReference type="EMBL" id="KV426116">
    <property type="protein sequence ID" value="KZV87776.1"/>
    <property type="molecule type" value="Genomic_DNA"/>
</dbReference>
<proteinExistence type="predicted"/>
<protein>
    <recommendedName>
        <fullName evidence="4">Zn(2)-C6 fungal-type domain-containing protein</fullName>
    </recommendedName>
</protein>
<evidence type="ECO:0008006" key="4">
    <source>
        <dbReference type="Google" id="ProtNLM"/>
    </source>
</evidence>
<organism evidence="2 3">
    <name type="scientific">Exidia glandulosa HHB12029</name>
    <dbReference type="NCBI Taxonomy" id="1314781"/>
    <lineage>
        <taxon>Eukaryota</taxon>
        <taxon>Fungi</taxon>
        <taxon>Dikarya</taxon>
        <taxon>Basidiomycota</taxon>
        <taxon>Agaricomycotina</taxon>
        <taxon>Agaricomycetes</taxon>
        <taxon>Auriculariales</taxon>
        <taxon>Exidiaceae</taxon>
        <taxon>Exidia</taxon>
    </lineage>
</organism>
<evidence type="ECO:0000313" key="3">
    <source>
        <dbReference type="Proteomes" id="UP000077266"/>
    </source>
</evidence>
<feature type="region of interest" description="Disordered" evidence="1">
    <location>
        <begin position="243"/>
        <end position="265"/>
    </location>
</feature>
<keyword evidence="3" id="KW-1185">Reference proteome</keyword>
<feature type="compositionally biased region" description="Polar residues" evidence="1">
    <location>
        <begin position="245"/>
        <end position="256"/>
    </location>
</feature>
<evidence type="ECO:0000256" key="1">
    <source>
        <dbReference type="SAM" id="MobiDB-lite"/>
    </source>
</evidence>
<name>A0A165EVH5_EXIGL</name>
<dbReference type="Proteomes" id="UP000077266">
    <property type="component" value="Unassembled WGS sequence"/>
</dbReference>
<dbReference type="InParanoid" id="A0A165EVH5"/>
<sequence>MPPALDLSPFPSTKIRPLEDELAAGSYDGRIALSDIFLDARTRNPVYVVRSKCDLCVAKQKPCNRSGDACALCADMGTTCTWKNPKWVKLPESSGKRAAKEQGATTSPAKRRRIQGPPKIVVEPEQLRQEEDEMKTMLRHGQLAHVKWTIVHPIPSTQLAPVPPYSSGRQPSVWLQDRLDLEEVLPAYSQRTPEGLLDGRNILFLDGKTVRQDHDGWNVSTDESEPTLTLTFTRAFERAKGWAPSSLSMQDGTSPGTDDASGAYNSPAQFQVPIADAVDPVPDAPYRMSPDIDTPVSFLTCVNSSPSNKRTTAFSPRTYTGPPLLQPPTSEQNLDDLAFPDDIGRLYFIAQGGVPVLLVCSNDAALRPCEFPPGVGVGFIGFFVVRGIDEEILRGRGSWNGVVSWRVTFAYAFPPRPGDHSLFSPREDDMKAKRSDYGVELLPASLYVPNAHSKGWACSCGLVNVREWAHEWVCGACGEKYPAPLLGVTTLRQAFVEHRAILPDLELQLPPSDRSASVQAFIDGSIVVSYTLQAGESPTQLRAWHIVGGKETQEERRDMFAQVQGSGVLRRLGSESELVPGGMSVKGLGKRLGLTFVFARHFASGQLFLCATFERAMRLCDLQLASATDTSVMAGVMWLDRAGSGEKHPMVIRFPATAFRVSVLALGADVSLALPNVAAVEQEAKDGGFAMKLLHGDICVLEKPASLATRWTLHVTAEHAAILIITYTVSEAI</sequence>
<reference evidence="2 3" key="1">
    <citation type="journal article" date="2016" name="Mol. Biol. Evol.">
        <title>Comparative Genomics of Early-Diverging Mushroom-Forming Fungi Provides Insights into the Origins of Lignocellulose Decay Capabilities.</title>
        <authorList>
            <person name="Nagy L.G."/>
            <person name="Riley R."/>
            <person name="Tritt A."/>
            <person name="Adam C."/>
            <person name="Daum C."/>
            <person name="Floudas D."/>
            <person name="Sun H."/>
            <person name="Yadav J.S."/>
            <person name="Pangilinan J."/>
            <person name="Larsson K.H."/>
            <person name="Matsuura K."/>
            <person name="Barry K."/>
            <person name="Labutti K."/>
            <person name="Kuo R."/>
            <person name="Ohm R.A."/>
            <person name="Bhattacharya S.S."/>
            <person name="Shirouzu T."/>
            <person name="Yoshinaga Y."/>
            <person name="Martin F.M."/>
            <person name="Grigoriev I.V."/>
            <person name="Hibbett D.S."/>
        </authorList>
    </citation>
    <scope>NUCLEOTIDE SEQUENCE [LARGE SCALE GENOMIC DNA]</scope>
    <source>
        <strain evidence="2 3">HHB12029</strain>
    </source>
</reference>
<feature type="region of interest" description="Disordered" evidence="1">
    <location>
        <begin position="91"/>
        <end position="117"/>
    </location>
</feature>
<accession>A0A165EVH5</accession>
<dbReference type="AlphaFoldDB" id="A0A165EVH5"/>